<keyword evidence="2" id="KW-1185">Reference proteome</keyword>
<gene>
    <name evidence="1" type="ORF">FBU59_002638</name>
</gene>
<sequence length="427" mass="47470">MGEDTADVSGTQDNTPLSVSFHDSAFMQFINEETERKDSTPIHRGARKQSSRKQQPVTPRRNAQHEATTPLKQQTTPHRQLQLGRQTSPHSVTPRSTEPHNTRQAVPLTINSAQELDDDNDNDDDWDDLDSIVLDSQTMRQVEESEEQFYATQQFEIPAHESLSQEFADNAALHSSRYASGPGSVDLESRNARRVPAHAARSAPTTPTASHSGAAAPTTLVTIAGSSSADARKRGSGYGQSRSNSANTAPSPTFVATQRSQQQDFRQDPGFASSTQLPQHKKSKVNLYSRLAQHIPAQTNLSFSSQRPPHPRLSAGNNLQKPWQRPPPLRSDDHHLQSSSLVTAGGNQRRMDPEMVQMMDDLERLRAENRQILAETEQLRSKLYTKEGEVRIVRENLARTEVENTNLQEQLANQVANVNTEQAKAQK</sequence>
<organism evidence="1 2">
    <name type="scientific">Linderina macrospora</name>
    <dbReference type="NCBI Taxonomy" id="4868"/>
    <lineage>
        <taxon>Eukaryota</taxon>
        <taxon>Fungi</taxon>
        <taxon>Fungi incertae sedis</taxon>
        <taxon>Zoopagomycota</taxon>
        <taxon>Kickxellomycotina</taxon>
        <taxon>Kickxellomycetes</taxon>
        <taxon>Kickxellales</taxon>
        <taxon>Kickxellaceae</taxon>
        <taxon>Linderina</taxon>
    </lineage>
</organism>
<proteinExistence type="predicted"/>
<evidence type="ECO:0000313" key="1">
    <source>
        <dbReference type="EMBL" id="KAJ1944306.1"/>
    </source>
</evidence>
<dbReference type="EMBL" id="JANBPW010001488">
    <property type="protein sequence ID" value="KAJ1944306.1"/>
    <property type="molecule type" value="Genomic_DNA"/>
</dbReference>
<comment type="caution">
    <text evidence="1">The sequence shown here is derived from an EMBL/GenBank/DDBJ whole genome shotgun (WGS) entry which is preliminary data.</text>
</comment>
<protein>
    <submittedName>
        <fullName evidence="1">Uncharacterized protein</fullName>
    </submittedName>
</protein>
<feature type="non-terminal residue" evidence="1">
    <location>
        <position position="427"/>
    </location>
</feature>
<name>A0ACC1JAJ3_9FUNG</name>
<evidence type="ECO:0000313" key="2">
    <source>
        <dbReference type="Proteomes" id="UP001150603"/>
    </source>
</evidence>
<reference evidence="1" key="1">
    <citation type="submission" date="2022-07" db="EMBL/GenBank/DDBJ databases">
        <title>Phylogenomic reconstructions and comparative analyses of Kickxellomycotina fungi.</title>
        <authorList>
            <person name="Reynolds N.K."/>
            <person name="Stajich J.E."/>
            <person name="Barry K."/>
            <person name="Grigoriev I.V."/>
            <person name="Crous P."/>
            <person name="Smith M.E."/>
        </authorList>
    </citation>
    <scope>NUCLEOTIDE SEQUENCE</scope>
    <source>
        <strain evidence="1">NRRL 5244</strain>
    </source>
</reference>
<accession>A0ACC1JAJ3</accession>
<dbReference type="Proteomes" id="UP001150603">
    <property type="component" value="Unassembled WGS sequence"/>
</dbReference>